<dbReference type="Pfam" id="PF00583">
    <property type="entry name" value="Acetyltransf_1"/>
    <property type="match status" value="1"/>
</dbReference>
<gene>
    <name evidence="2" type="ORF">HHU12_14415</name>
</gene>
<evidence type="ECO:0000259" key="1">
    <source>
        <dbReference type="PROSITE" id="PS51186"/>
    </source>
</evidence>
<sequence length="258" mass="29902">METIIQLHKENIEKEHICCAISDKKCKESYELKKNWLNQEFDNGYKFFRLDARAKVFIEYCDAEKAWVPIDAPNHLFIGCLWVAGKYKGNGYAKALLQKAEDEAMERGKSGLVTVVGTKKFHFMSDTKWLLKQGFEEVERLSYGFSLLVKKFDDKSAKPKFKKNTESGECEHNEGVTVYFTNRCPFSEYHVTQSLIETVKNRDLKLNVMKLETLEEAKNSPTPATIFSLYYNGKFVTTDISVCMDSRFDKVIEKFLKK</sequence>
<dbReference type="PROSITE" id="PS51186">
    <property type="entry name" value="GNAT"/>
    <property type="match status" value="1"/>
</dbReference>
<dbReference type="Gene3D" id="3.40.630.30">
    <property type="match status" value="1"/>
</dbReference>
<accession>A0A7X9RUY0</accession>
<dbReference type="SUPFAM" id="SSF55729">
    <property type="entry name" value="Acyl-CoA N-acyltransferases (Nat)"/>
    <property type="match status" value="1"/>
</dbReference>
<feature type="domain" description="N-acetyltransferase" evidence="1">
    <location>
        <begin position="19"/>
        <end position="153"/>
    </location>
</feature>
<dbReference type="AlphaFoldDB" id="A0A7X9RUY0"/>
<proteinExistence type="predicted"/>
<dbReference type="InterPro" id="IPR000182">
    <property type="entry name" value="GNAT_dom"/>
</dbReference>
<evidence type="ECO:0000313" key="2">
    <source>
        <dbReference type="EMBL" id="NME69166.1"/>
    </source>
</evidence>
<evidence type="ECO:0000313" key="3">
    <source>
        <dbReference type="Proteomes" id="UP000576082"/>
    </source>
</evidence>
<dbReference type="CDD" id="cd04301">
    <property type="entry name" value="NAT_SF"/>
    <property type="match status" value="1"/>
</dbReference>
<dbReference type="GO" id="GO:0016747">
    <property type="term" value="F:acyltransferase activity, transferring groups other than amino-acyl groups"/>
    <property type="evidence" value="ECO:0007669"/>
    <property type="project" value="InterPro"/>
</dbReference>
<reference evidence="2 3" key="1">
    <citation type="submission" date="2020-04" db="EMBL/GenBank/DDBJ databases">
        <title>Flammeovirga sp. SR4, a novel species isolated from seawater.</title>
        <authorList>
            <person name="Wang X."/>
        </authorList>
    </citation>
    <scope>NUCLEOTIDE SEQUENCE [LARGE SCALE GENOMIC DNA]</scope>
    <source>
        <strain evidence="2 3">ATCC 23126</strain>
    </source>
</reference>
<dbReference type="RefSeq" id="WP_169657451.1">
    <property type="nucleotide sequence ID" value="NZ_JABANE010000036.1"/>
</dbReference>
<dbReference type="Pfam" id="PF14268">
    <property type="entry name" value="YoaP"/>
    <property type="match status" value="1"/>
</dbReference>
<name>A0A7X9RUY0_9BACT</name>
<dbReference type="InterPro" id="IPR016181">
    <property type="entry name" value="Acyl_CoA_acyltransferase"/>
</dbReference>
<dbReference type="Proteomes" id="UP000576082">
    <property type="component" value="Unassembled WGS sequence"/>
</dbReference>
<comment type="caution">
    <text evidence="2">The sequence shown here is derived from an EMBL/GenBank/DDBJ whole genome shotgun (WGS) entry which is preliminary data.</text>
</comment>
<dbReference type="EMBL" id="JABANE010000036">
    <property type="protein sequence ID" value="NME69166.1"/>
    <property type="molecule type" value="Genomic_DNA"/>
</dbReference>
<organism evidence="2 3">
    <name type="scientific">Flammeovirga aprica JL-4</name>
    <dbReference type="NCBI Taxonomy" id="694437"/>
    <lineage>
        <taxon>Bacteria</taxon>
        <taxon>Pseudomonadati</taxon>
        <taxon>Bacteroidota</taxon>
        <taxon>Cytophagia</taxon>
        <taxon>Cytophagales</taxon>
        <taxon>Flammeovirgaceae</taxon>
        <taxon>Flammeovirga</taxon>
    </lineage>
</organism>
<keyword evidence="2" id="KW-0808">Transferase</keyword>
<keyword evidence="3" id="KW-1185">Reference proteome</keyword>
<dbReference type="InterPro" id="IPR025685">
    <property type="entry name" value="YoaP-like_dom"/>
</dbReference>
<protein>
    <submittedName>
        <fullName evidence="2">GNAT family N-acetyltransferase</fullName>
    </submittedName>
</protein>